<dbReference type="EMBL" id="CP104013">
    <property type="protein sequence ID" value="UYP45652.1"/>
    <property type="molecule type" value="Genomic_DNA"/>
</dbReference>
<feature type="transmembrane region" description="Helical" evidence="1">
    <location>
        <begin position="44"/>
        <end position="65"/>
    </location>
</feature>
<dbReference type="Proteomes" id="UP001208689">
    <property type="component" value="Chromosome"/>
</dbReference>
<feature type="transmembrane region" description="Helical" evidence="1">
    <location>
        <begin position="95"/>
        <end position="113"/>
    </location>
</feature>
<keyword evidence="1" id="KW-1133">Transmembrane helix</keyword>
<keyword evidence="1" id="KW-0472">Membrane</keyword>
<sequence length="346" mass="40691">MLFQLEFNPLFYVILELGIFLLSFGFAIVGALKVKKQKQIFKLIALLFLLTYSASIFVSTMMRYIRYSIAINPSSIYATNTNYIYLLLKEARLKYILILSANLLYFIFFHYYLSRPQSFVFHFGINISSITIVLHFIPLFSEYYKLFLRILMFIQTASLILPILITSVKLKSKMHNKPKKVVQSIFLISLSLISLLGVGLLDAIVSIIFSWEFSVFYYIAWLLVLFAEFFFLFQFILTDWNETYTNISKQNLYLNFSTNKNDQILMDSSSPISKYIWITCPKCKEMTLYPISMSTRKIIKTNPSGISSLMIPREYTCEHEYLIYIDREFQVRSYHVPNITFDKKKE</sequence>
<evidence type="ECO:0000256" key="1">
    <source>
        <dbReference type="SAM" id="Phobius"/>
    </source>
</evidence>
<organism evidence="2 3">
    <name type="scientific">Candidatus Lokiarchaeum ossiferum</name>
    <dbReference type="NCBI Taxonomy" id="2951803"/>
    <lineage>
        <taxon>Archaea</taxon>
        <taxon>Promethearchaeati</taxon>
        <taxon>Promethearchaeota</taxon>
        <taxon>Promethearchaeia</taxon>
        <taxon>Promethearchaeales</taxon>
        <taxon>Promethearchaeaceae</taxon>
        <taxon>Candidatus Lokiarchaeum</taxon>
    </lineage>
</organism>
<proteinExistence type="predicted"/>
<protein>
    <submittedName>
        <fullName evidence="2">Uncharacterized protein</fullName>
    </submittedName>
</protein>
<feature type="transmembrane region" description="Helical" evidence="1">
    <location>
        <begin position="215"/>
        <end position="237"/>
    </location>
</feature>
<gene>
    <name evidence="2" type="ORF">NEF87_001937</name>
</gene>
<accession>A0ABY6HTE8</accession>
<keyword evidence="1" id="KW-0812">Transmembrane</keyword>
<feature type="transmembrane region" description="Helical" evidence="1">
    <location>
        <begin position="146"/>
        <end position="165"/>
    </location>
</feature>
<evidence type="ECO:0000313" key="3">
    <source>
        <dbReference type="Proteomes" id="UP001208689"/>
    </source>
</evidence>
<keyword evidence="3" id="KW-1185">Reference proteome</keyword>
<feature type="transmembrane region" description="Helical" evidence="1">
    <location>
        <begin position="12"/>
        <end position="32"/>
    </location>
</feature>
<feature type="transmembrane region" description="Helical" evidence="1">
    <location>
        <begin position="120"/>
        <end position="140"/>
    </location>
</feature>
<evidence type="ECO:0000313" key="2">
    <source>
        <dbReference type="EMBL" id="UYP45652.1"/>
    </source>
</evidence>
<reference evidence="2" key="1">
    <citation type="submission" date="2022-09" db="EMBL/GenBank/DDBJ databases">
        <title>Actin cytoskeleton and complex cell architecture in an #Asgard archaeon.</title>
        <authorList>
            <person name="Ponce Toledo R.I."/>
            <person name="Schleper C."/>
            <person name="Rodrigues Oliveira T."/>
            <person name="Wollweber F."/>
            <person name="Xu J."/>
            <person name="Rittmann S."/>
            <person name="Klingl A."/>
            <person name="Pilhofer M."/>
        </authorList>
    </citation>
    <scope>NUCLEOTIDE SEQUENCE</scope>
    <source>
        <strain evidence="2">B-35</strain>
    </source>
</reference>
<name>A0ABY6HTE8_9ARCH</name>
<feature type="transmembrane region" description="Helical" evidence="1">
    <location>
        <begin position="185"/>
        <end position="209"/>
    </location>
</feature>